<organism evidence="1 2">
    <name type="scientific">Polychaeton citri CBS 116435</name>
    <dbReference type="NCBI Taxonomy" id="1314669"/>
    <lineage>
        <taxon>Eukaryota</taxon>
        <taxon>Fungi</taxon>
        <taxon>Dikarya</taxon>
        <taxon>Ascomycota</taxon>
        <taxon>Pezizomycotina</taxon>
        <taxon>Dothideomycetes</taxon>
        <taxon>Dothideomycetidae</taxon>
        <taxon>Capnodiales</taxon>
        <taxon>Capnodiaceae</taxon>
        <taxon>Polychaeton</taxon>
    </lineage>
</organism>
<dbReference type="Proteomes" id="UP000799441">
    <property type="component" value="Unassembled WGS sequence"/>
</dbReference>
<reference evidence="1" key="1">
    <citation type="journal article" date="2020" name="Stud. Mycol.">
        <title>101 Dothideomycetes genomes: a test case for predicting lifestyles and emergence of pathogens.</title>
        <authorList>
            <person name="Haridas S."/>
            <person name="Albert R."/>
            <person name="Binder M."/>
            <person name="Bloem J."/>
            <person name="Labutti K."/>
            <person name="Salamov A."/>
            <person name="Andreopoulos B."/>
            <person name="Baker S."/>
            <person name="Barry K."/>
            <person name="Bills G."/>
            <person name="Bluhm B."/>
            <person name="Cannon C."/>
            <person name="Castanera R."/>
            <person name="Culley D."/>
            <person name="Daum C."/>
            <person name="Ezra D."/>
            <person name="Gonzalez J."/>
            <person name="Henrissat B."/>
            <person name="Kuo A."/>
            <person name="Liang C."/>
            <person name="Lipzen A."/>
            <person name="Lutzoni F."/>
            <person name="Magnuson J."/>
            <person name="Mondo S."/>
            <person name="Nolan M."/>
            <person name="Ohm R."/>
            <person name="Pangilinan J."/>
            <person name="Park H.-J."/>
            <person name="Ramirez L."/>
            <person name="Alfaro M."/>
            <person name="Sun H."/>
            <person name="Tritt A."/>
            <person name="Yoshinaga Y."/>
            <person name="Zwiers L.-H."/>
            <person name="Turgeon B."/>
            <person name="Goodwin S."/>
            <person name="Spatafora J."/>
            <person name="Crous P."/>
            <person name="Grigoriev I."/>
        </authorList>
    </citation>
    <scope>NUCLEOTIDE SEQUENCE</scope>
    <source>
        <strain evidence="1">CBS 116435</strain>
    </source>
</reference>
<protein>
    <submittedName>
        <fullName evidence="1">Uncharacterized protein</fullName>
    </submittedName>
</protein>
<keyword evidence="2" id="KW-1185">Reference proteome</keyword>
<sequence length="255" mass="28208">MLGLQQKQKQKPVSRCSANRKDAADTLHQIFLNWLPCCCITWLMPLTACISSDLIALYPCRLCQHVRACACVRLGAPHCSTCNCLSTRLCVCHDQSFVILSSRCVNAVCPIPARTSTCQVKLHSVRYPALSTLKSLQRCRSLYNSLQIWLCTMGQLHGLDDAIDRPPDPTRVLSYSKDWRFVIRTAGVLGGLSISMSRQERSFVLSTSTQDLSITPSVSTIASLQSLSLFVVLSITRPSLWASVIRFTGAALSNR</sequence>
<accession>A0A9P4UIV2</accession>
<evidence type="ECO:0000313" key="1">
    <source>
        <dbReference type="EMBL" id="KAF2717267.1"/>
    </source>
</evidence>
<evidence type="ECO:0000313" key="2">
    <source>
        <dbReference type="Proteomes" id="UP000799441"/>
    </source>
</evidence>
<name>A0A9P4UIV2_9PEZI</name>
<gene>
    <name evidence="1" type="ORF">K431DRAFT_160636</name>
</gene>
<dbReference type="EMBL" id="MU003848">
    <property type="protein sequence ID" value="KAF2717267.1"/>
    <property type="molecule type" value="Genomic_DNA"/>
</dbReference>
<proteinExistence type="predicted"/>
<dbReference type="AlphaFoldDB" id="A0A9P4UIV2"/>
<comment type="caution">
    <text evidence="1">The sequence shown here is derived from an EMBL/GenBank/DDBJ whole genome shotgun (WGS) entry which is preliminary data.</text>
</comment>